<evidence type="ECO:0000313" key="3">
    <source>
        <dbReference type="Proteomes" id="UP000324222"/>
    </source>
</evidence>
<dbReference type="Proteomes" id="UP000324222">
    <property type="component" value="Unassembled WGS sequence"/>
</dbReference>
<protein>
    <submittedName>
        <fullName evidence="2">Uncharacterized protein</fullName>
    </submittedName>
</protein>
<accession>A0A5B7J1Y2</accession>
<sequence>MERAVKGKVAAWESERRERCVEGGRRQEAGGSRRHVMQQRAPHSSAGRGTHLPATWSSLRALSVGVAPLTLMSRLRWVVVSGGGPLVAATWLRAGAGWGSKAGGGRRSPMDCPTRAAPATTCRLMPYGCPVPSATGTPPVGTSLYCRGRAGVLCEAVAASEAQCGEGQGQREPQGTRGNQAGQGQARAQGREGGREGSRGSVVGPGLGED</sequence>
<dbReference type="EMBL" id="VSRR010078244">
    <property type="protein sequence ID" value="MPC88589.1"/>
    <property type="molecule type" value="Genomic_DNA"/>
</dbReference>
<feature type="compositionally biased region" description="Low complexity" evidence="1">
    <location>
        <begin position="175"/>
        <end position="188"/>
    </location>
</feature>
<evidence type="ECO:0000256" key="1">
    <source>
        <dbReference type="SAM" id="MobiDB-lite"/>
    </source>
</evidence>
<gene>
    <name evidence="2" type="ORF">E2C01_083504</name>
</gene>
<feature type="region of interest" description="Disordered" evidence="1">
    <location>
        <begin position="21"/>
        <end position="52"/>
    </location>
</feature>
<comment type="caution">
    <text evidence="2">The sequence shown here is derived from an EMBL/GenBank/DDBJ whole genome shotgun (WGS) entry which is preliminary data.</text>
</comment>
<name>A0A5B7J1Y2_PORTR</name>
<feature type="region of interest" description="Disordered" evidence="1">
    <location>
        <begin position="163"/>
        <end position="210"/>
    </location>
</feature>
<proteinExistence type="predicted"/>
<keyword evidence="3" id="KW-1185">Reference proteome</keyword>
<organism evidence="2 3">
    <name type="scientific">Portunus trituberculatus</name>
    <name type="common">Swimming crab</name>
    <name type="synonym">Neptunus trituberculatus</name>
    <dbReference type="NCBI Taxonomy" id="210409"/>
    <lineage>
        <taxon>Eukaryota</taxon>
        <taxon>Metazoa</taxon>
        <taxon>Ecdysozoa</taxon>
        <taxon>Arthropoda</taxon>
        <taxon>Crustacea</taxon>
        <taxon>Multicrustacea</taxon>
        <taxon>Malacostraca</taxon>
        <taxon>Eumalacostraca</taxon>
        <taxon>Eucarida</taxon>
        <taxon>Decapoda</taxon>
        <taxon>Pleocyemata</taxon>
        <taxon>Brachyura</taxon>
        <taxon>Eubrachyura</taxon>
        <taxon>Portunoidea</taxon>
        <taxon>Portunidae</taxon>
        <taxon>Portuninae</taxon>
        <taxon>Portunus</taxon>
    </lineage>
</organism>
<dbReference type="AlphaFoldDB" id="A0A5B7J1Y2"/>
<feature type="compositionally biased region" description="Basic and acidic residues" evidence="1">
    <location>
        <begin position="189"/>
        <end position="198"/>
    </location>
</feature>
<reference evidence="2 3" key="1">
    <citation type="submission" date="2019-05" db="EMBL/GenBank/DDBJ databases">
        <title>Another draft genome of Portunus trituberculatus and its Hox gene families provides insights of decapod evolution.</title>
        <authorList>
            <person name="Jeong J.-H."/>
            <person name="Song I."/>
            <person name="Kim S."/>
            <person name="Choi T."/>
            <person name="Kim D."/>
            <person name="Ryu S."/>
            <person name="Kim W."/>
        </authorList>
    </citation>
    <scope>NUCLEOTIDE SEQUENCE [LARGE SCALE GENOMIC DNA]</scope>
    <source>
        <tissue evidence="2">Muscle</tissue>
    </source>
</reference>
<evidence type="ECO:0000313" key="2">
    <source>
        <dbReference type="EMBL" id="MPC88589.1"/>
    </source>
</evidence>